<sequence length="434" mass="46908">MKVIYTLLILLFIHSSTQAQLSQDEKKIIEYIKANFGESEELLIESVNINSGTLNTEGVKKVGTIYRRELDKLGFTTEWVDLPDSLRRAGHLVATRKGSQGKRLFLIGHLDTVFELDMAFSPYTKLNDSTATGQGVNDMKGGNMVMISALKALNSLGLLDNTQIIAYFTGDEESSGSPHAVARKDFIERARTTEIALGFEGAQGLNTVAVARRGIGGWVLNVNAKTGHSAGIFSQSAGYGAIYEAARIITEFRTQLKDEKYLTFNPGLMSAGSEIRVDKANARVEAIGKTNIISPAAYVAGDLRFISEVQRDKAREKMKTITAQSLNGTSSTITFTDGLPAMEPTEGNYRLVKYLDKITRDMGIGATLAGDPGARGAGDISDIAKYVDCLDGMGASGGGAHKPGEVINLKELPILVQRAALMIYRLSRANPSLN</sequence>
<dbReference type="InterPro" id="IPR002933">
    <property type="entry name" value="Peptidase_M20"/>
</dbReference>
<dbReference type="STRING" id="990371.SAMN05421813_10570"/>
<feature type="domain" description="Peptidase M20 dimerisation" evidence="4">
    <location>
        <begin position="210"/>
        <end position="324"/>
    </location>
</feature>
<dbReference type="InterPro" id="IPR011650">
    <property type="entry name" value="Peptidase_M20_dimer"/>
</dbReference>
<dbReference type="GO" id="GO:0046872">
    <property type="term" value="F:metal ion binding"/>
    <property type="evidence" value="ECO:0007669"/>
    <property type="project" value="UniProtKB-KW"/>
</dbReference>
<reference evidence="6" key="1">
    <citation type="submission" date="2016-10" db="EMBL/GenBank/DDBJ databases">
        <authorList>
            <person name="Varghese N."/>
            <person name="Submissions S."/>
        </authorList>
    </citation>
    <scope>NUCLEOTIDE SEQUENCE [LARGE SCALE GENOMIC DNA]</scope>
    <source>
        <strain evidence="6">DSM 24536</strain>
    </source>
</reference>
<evidence type="ECO:0000313" key="5">
    <source>
        <dbReference type="EMBL" id="SDM04557.1"/>
    </source>
</evidence>
<dbReference type="SUPFAM" id="SSF55031">
    <property type="entry name" value="Bacterial exopeptidase dimerisation domain"/>
    <property type="match status" value="1"/>
</dbReference>
<keyword evidence="3" id="KW-0732">Signal</keyword>
<dbReference type="PANTHER" id="PTHR43808">
    <property type="entry name" value="ACETYLORNITHINE DEACETYLASE"/>
    <property type="match status" value="1"/>
</dbReference>
<evidence type="ECO:0000256" key="3">
    <source>
        <dbReference type="SAM" id="SignalP"/>
    </source>
</evidence>
<dbReference type="InterPro" id="IPR036264">
    <property type="entry name" value="Bact_exopeptidase_dim_dom"/>
</dbReference>
<dbReference type="GO" id="GO:0004180">
    <property type="term" value="F:carboxypeptidase activity"/>
    <property type="evidence" value="ECO:0007669"/>
    <property type="project" value="UniProtKB-KW"/>
</dbReference>
<dbReference type="Proteomes" id="UP000199226">
    <property type="component" value="Unassembled WGS sequence"/>
</dbReference>
<dbReference type="PANTHER" id="PTHR43808:SF32">
    <property type="entry name" value="ARGE_DAPE-RELATED DEACYLASE"/>
    <property type="match status" value="1"/>
</dbReference>
<keyword evidence="1" id="KW-0479">Metal-binding</keyword>
<dbReference type="EMBL" id="FNHH01000005">
    <property type="protein sequence ID" value="SDM04557.1"/>
    <property type="molecule type" value="Genomic_DNA"/>
</dbReference>
<keyword evidence="5" id="KW-0645">Protease</keyword>
<dbReference type="Gene3D" id="3.40.630.10">
    <property type="entry name" value="Zn peptidases"/>
    <property type="match status" value="1"/>
</dbReference>
<accession>A0A1G9Q238</accession>
<dbReference type="Pfam" id="PF07687">
    <property type="entry name" value="M20_dimer"/>
    <property type="match status" value="1"/>
</dbReference>
<feature type="chain" id="PRO_5011632684" evidence="3">
    <location>
        <begin position="20"/>
        <end position="434"/>
    </location>
</feature>
<dbReference type="InterPro" id="IPR050072">
    <property type="entry name" value="Peptidase_M20A"/>
</dbReference>
<dbReference type="SUPFAM" id="SSF53187">
    <property type="entry name" value="Zn-dependent exopeptidases"/>
    <property type="match status" value="1"/>
</dbReference>
<keyword evidence="6" id="KW-1185">Reference proteome</keyword>
<dbReference type="Pfam" id="PF01546">
    <property type="entry name" value="Peptidase_M20"/>
    <property type="match status" value="1"/>
</dbReference>
<evidence type="ECO:0000256" key="2">
    <source>
        <dbReference type="ARBA" id="ARBA00022801"/>
    </source>
</evidence>
<dbReference type="AlphaFoldDB" id="A0A1G9Q238"/>
<keyword evidence="2" id="KW-0378">Hydrolase</keyword>
<evidence type="ECO:0000259" key="4">
    <source>
        <dbReference type="Pfam" id="PF07687"/>
    </source>
</evidence>
<organism evidence="5 6">
    <name type="scientific">Daejeonella rubra</name>
    <dbReference type="NCBI Taxonomy" id="990371"/>
    <lineage>
        <taxon>Bacteria</taxon>
        <taxon>Pseudomonadati</taxon>
        <taxon>Bacteroidota</taxon>
        <taxon>Sphingobacteriia</taxon>
        <taxon>Sphingobacteriales</taxon>
        <taxon>Sphingobacteriaceae</taxon>
        <taxon>Daejeonella</taxon>
    </lineage>
</organism>
<proteinExistence type="predicted"/>
<gene>
    <name evidence="5" type="ORF">SAMN05421813_10570</name>
</gene>
<protein>
    <submittedName>
        <fullName evidence="5">Glutamate carboxypeptidase</fullName>
    </submittedName>
</protein>
<evidence type="ECO:0000256" key="1">
    <source>
        <dbReference type="ARBA" id="ARBA00022723"/>
    </source>
</evidence>
<name>A0A1G9Q238_9SPHI</name>
<dbReference type="RefSeq" id="WP_090701327.1">
    <property type="nucleotide sequence ID" value="NZ_FNHH01000005.1"/>
</dbReference>
<dbReference type="Gene3D" id="3.30.70.360">
    <property type="match status" value="1"/>
</dbReference>
<evidence type="ECO:0000313" key="6">
    <source>
        <dbReference type="Proteomes" id="UP000199226"/>
    </source>
</evidence>
<dbReference type="OrthoDB" id="9783294at2"/>
<feature type="signal peptide" evidence="3">
    <location>
        <begin position="1"/>
        <end position="19"/>
    </location>
</feature>
<keyword evidence="5" id="KW-0121">Carboxypeptidase</keyword>